<organism evidence="1 2">
    <name type="scientific">Elizabethkingia anophelis NUHP1</name>
    <dbReference type="NCBI Taxonomy" id="1338011"/>
    <lineage>
        <taxon>Bacteria</taxon>
        <taxon>Pseudomonadati</taxon>
        <taxon>Bacteroidota</taxon>
        <taxon>Flavobacteriia</taxon>
        <taxon>Flavobacteriales</taxon>
        <taxon>Weeksellaceae</taxon>
        <taxon>Elizabethkingia</taxon>
    </lineage>
</organism>
<dbReference type="Pfam" id="PF14903">
    <property type="entry name" value="WG_beta_rep"/>
    <property type="match status" value="3"/>
</dbReference>
<dbReference type="PANTHER" id="PTHR11102">
    <property type="entry name" value="SEL-1-LIKE PROTEIN"/>
    <property type="match status" value="1"/>
</dbReference>
<reference evidence="1" key="2">
    <citation type="journal article" date="2015" name="Genome Biol. Evol.">
        <title>Complete Genome Sequence and Transcriptomic Analysis of the Novel Pathogen Elizabethkingia anophelis in Response to Oxidative Stress.</title>
        <authorList>
            <person name="Li Y."/>
            <person name="Liu Y."/>
            <person name="Chew S.C."/>
            <person name="Tay M."/>
            <person name="Salido M.M."/>
            <person name="Teo J."/>
            <person name="Lauro F.M."/>
            <person name="Givskov M."/>
            <person name="Yang L."/>
        </authorList>
    </citation>
    <scope>NUCLEOTIDE SEQUENCE</scope>
    <source>
        <strain evidence="1">NUHP1</strain>
    </source>
</reference>
<protein>
    <submittedName>
        <fullName evidence="1">Uncharacterized protein</fullName>
    </submittedName>
</protein>
<accession>A0A077EI45</accession>
<gene>
    <name evidence="1" type="ORF">BD94_2094</name>
</gene>
<dbReference type="HOGENOM" id="CLU_018089_0_0_10"/>
<dbReference type="eggNOG" id="COG0790">
    <property type="taxonomic scope" value="Bacteria"/>
</dbReference>
<dbReference type="InterPro" id="IPR011990">
    <property type="entry name" value="TPR-like_helical_dom_sf"/>
</dbReference>
<sequence>MAHRIYLYNYDQKTNQSFDTYLGEWNYEIPLLLYPLIAENIRVEGVEFFSNKEQGIVQLRYFFNLLADTYQLHYKKVYYEPVNKMFEFLEGLPYDSFVLNATDVFNMNEEKHKVQAKEWLVEIQQKSKLYKKAVETQNLSLLDSLFSQYGYSSFLDVLQTDWVNYGLGYFEELAYKKIASSSIFEENGKFGLKNSKGTILAPAVYDDIFEADYYFGISVIQKDGLFGYLQSSGKELVPPIYEDAFDVFDFESEPLGEIKMNGKTGVLNVYSNTWVLTPDYDTTEVITYGFLCVETGGKYGVSNFAEMIIPIESDNPYEYDYFPELFFTKQKGTSKRRYYTKEGNYLGDFVEDSILKAGACFWVKPNKFDKKGRLIDRKGNSVIAEADKIMLLERFDCLAIYKDKNWKIYNTLKDQFLLENEQIIKVNGKPDIEYKHNVFTLETHKGLGLFDADNDMWLIAPHSDIKQIHYLEHGFLSVQKKDGYQLYDFENGLSEKLYDYISNPLNYRTEEGMLFLYLGEKMFRMNEDKSIHLVEIPEYGPIYLDRYSFRGKDLEYFISFYNRWKDLAGSNPEQFMDAETIKKMAFDAKEDQNYKEALRLFELSAQKNDLDSWVEIGLLLTDPEIEELFNPQKGIAYYEKAAQQNHPVAWNNIGALYHNGTGYSFNIKKAINAYEKGAELGDGMALTNLGDLYYFGVYVKQDYNKALDFYQKAEKKYYYNYDKISEIYYQLSDYENLLDYLKKDYDQSYSGIYYGILYEQGLGVKTNLKKAIKYFEQANAYSAYEYATQRLVYYYGESLEFKNEKKFQKWKSFAEQHDFEIN</sequence>
<dbReference type="InterPro" id="IPR006597">
    <property type="entry name" value="Sel1-like"/>
</dbReference>
<name>A0A077EI45_9FLAO</name>
<dbReference type="Proteomes" id="UP000028933">
    <property type="component" value="Chromosome"/>
</dbReference>
<dbReference type="STRING" id="1338011.BD94_2094"/>
<dbReference type="SMART" id="SM00671">
    <property type="entry name" value="SEL1"/>
    <property type="match status" value="5"/>
</dbReference>
<dbReference type="PANTHER" id="PTHR11102:SF160">
    <property type="entry name" value="ERAD-ASSOCIATED E3 UBIQUITIN-PROTEIN LIGASE COMPONENT HRD3"/>
    <property type="match status" value="1"/>
</dbReference>
<dbReference type="Pfam" id="PF08238">
    <property type="entry name" value="Sel1"/>
    <property type="match status" value="5"/>
</dbReference>
<dbReference type="KEGG" id="eao:BD94_2094"/>
<evidence type="ECO:0000313" key="1">
    <source>
        <dbReference type="EMBL" id="AIL45869.1"/>
    </source>
</evidence>
<evidence type="ECO:0000313" key="2">
    <source>
        <dbReference type="Proteomes" id="UP000028933"/>
    </source>
</evidence>
<dbReference type="InterPro" id="IPR050767">
    <property type="entry name" value="Sel1_AlgK"/>
</dbReference>
<reference evidence="1" key="1">
    <citation type="journal article" date="2013" name="Lancet">
        <title>First case of E anophelis outbreak in an intensive-care unit.</title>
        <authorList>
            <person name="Teo J."/>
            <person name="Tan S.Y."/>
            <person name="Tay M."/>
            <person name="Ding Y."/>
            <person name="Kjelleberg S."/>
            <person name="Givskov M."/>
            <person name="Lin R.T."/>
            <person name="Yang L."/>
        </authorList>
    </citation>
    <scope>NUCLEOTIDE SEQUENCE [LARGE SCALE GENOMIC DNA]</scope>
    <source>
        <strain evidence="1">NUHP1</strain>
    </source>
</reference>
<dbReference type="AlphaFoldDB" id="A0A077EI45"/>
<dbReference type="EMBL" id="CP007547">
    <property type="protein sequence ID" value="AIL45869.1"/>
    <property type="molecule type" value="Genomic_DNA"/>
</dbReference>
<proteinExistence type="predicted"/>
<dbReference type="Gene3D" id="1.25.40.10">
    <property type="entry name" value="Tetratricopeptide repeat domain"/>
    <property type="match status" value="1"/>
</dbReference>
<dbReference type="SUPFAM" id="SSF81901">
    <property type="entry name" value="HCP-like"/>
    <property type="match status" value="1"/>
</dbReference>
<dbReference type="RefSeq" id="WP_024564314.1">
    <property type="nucleotide sequence ID" value="NZ_CP007547.1"/>
</dbReference>
<dbReference type="InterPro" id="IPR032774">
    <property type="entry name" value="WG_beta_rep"/>
</dbReference>